<sequence>MNYLKTVKILNLEIWQMINLQGTLINAFRVDGGKGKDGKEYEARDKVQILGSLELPNGEIKHELVDLTVEDSRLFEPFKNQVISISCGAMAIGRNVVFYVRKGAKPILAESI</sequence>
<proteinExistence type="predicted"/>
<reference evidence="1" key="1">
    <citation type="submission" date="2019-01" db="EMBL/GenBank/DDBJ databases">
        <authorList>
            <person name="De Villiers E.-M."/>
        </authorList>
    </citation>
    <scope>NUCLEOTIDE SEQUENCE</scope>
    <source>
        <strain evidence="1">C2MI.1A.2</strain>
        <strain evidence="2">C2MI.1A.4</strain>
    </source>
</reference>
<accession>A0A484HSG8</accession>
<evidence type="ECO:0008006" key="3">
    <source>
        <dbReference type="Google" id="ProtNLM"/>
    </source>
</evidence>
<dbReference type="AlphaFoldDB" id="A0A484HSG8"/>
<evidence type="ECO:0000313" key="1">
    <source>
        <dbReference type="EMBL" id="VEV85747.1"/>
    </source>
</evidence>
<dbReference type="EMBL" id="LR215586">
    <property type="protein sequence ID" value="VEV85756.1"/>
    <property type="molecule type" value="Unassigned_DNA"/>
</dbReference>
<protein>
    <recommendedName>
        <fullName evidence="3">Single-stranded DNA-binding protein</fullName>
    </recommendedName>
</protein>
<organism evidence="1">
    <name type="scientific">SPHINX/BMMF group 2 DNA sequence</name>
    <dbReference type="NCBI Taxonomy" id="2502152"/>
    <lineage>
        <taxon>unclassified sequences</taxon>
    </lineage>
</organism>
<feature type="non-terminal residue" evidence="1">
    <location>
        <position position="112"/>
    </location>
</feature>
<evidence type="ECO:0000313" key="2">
    <source>
        <dbReference type="EMBL" id="VEV85756.1"/>
    </source>
</evidence>
<name>A0A484HSG8_9ZZZZ</name>
<dbReference type="EMBL" id="LR215584">
    <property type="protein sequence ID" value="VEV85747.1"/>
    <property type="molecule type" value="Unassigned_DNA"/>
</dbReference>